<dbReference type="InterPro" id="IPR029044">
    <property type="entry name" value="Nucleotide-diphossugar_trans"/>
</dbReference>
<reference evidence="2" key="1">
    <citation type="submission" date="2018-05" db="EMBL/GenBank/DDBJ databases">
        <authorList>
            <person name="Lanie J.A."/>
            <person name="Ng W.-L."/>
            <person name="Kazmierczak K.M."/>
            <person name="Andrzejewski T.M."/>
            <person name="Davidsen T.M."/>
            <person name="Wayne K.J."/>
            <person name="Tettelin H."/>
            <person name="Glass J.I."/>
            <person name="Rusch D."/>
            <person name="Podicherti R."/>
            <person name="Tsui H.-C.T."/>
            <person name="Winkler M.E."/>
        </authorList>
    </citation>
    <scope>NUCLEOTIDE SEQUENCE</scope>
</reference>
<dbReference type="GO" id="GO:0016779">
    <property type="term" value="F:nucleotidyltransferase activity"/>
    <property type="evidence" value="ECO:0007669"/>
    <property type="project" value="UniProtKB-ARBA"/>
</dbReference>
<dbReference type="SUPFAM" id="SSF53448">
    <property type="entry name" value="Nucleotide-diphospho-sugar transferases"/>
    <property type="match status" value="1"/>
</dbReference>
<gene>
    <name evidence="2" type="ORF">METZ01_LOCUS293352</name>
</gene>
<dbReference type="EMBL" id="UINC01089420">
    <property type="protein sequence ID" value="SVC40498.1"/>
    <property type="molecule type" value="Genomic_DNA"/>
</dbReference>
<evidence type="ECO:0000259" key="1">
    <source>
        <dbReference type="Pfam" id="PF12804"/>
    </source>
</evidence>
<dbReference type="Pfam" id="PF12804">
    <property type="entry name" value="NTP_transf_3"/>
    <property type="match status" value="1"/>
</dbReference>
<sequence>MGGGDKCLKMLGGKTLISRIIERVSPQISTLILNANGNPN</sequence>
<dbReference type="InterPro" id="IPR025877">
    <property type="entry name" value="MobA-like_NTP_Trfase"/>
</dbReference>
<feature type="domain" description="MobA-like NTP transferase" evidence="1">
    <location>
        <begin position="1"/>
        <end position="38"/>
    </location>
</feature>
<name>A0A382LVD7_9ZZZZ</name>
<organism evidence="2">
    <name type="scientific">marine metagenome</name>
    <dbReference type="NCBI Taxonomy" id="408172"/>
    <lineage>
        <taxon>unclassified sequences</taxon>
        <taxon>metagenomes</taxon>
        <taxon>ecological metagenomes</taxon>
    </lineage>
</organism>
<dbReference type="AlphaFoldDB" id="A0A382LVD7"/>
<protein>
    <recommendedName>
        <fullName evidence="1">MobA-like NTP transferase domain-containing protein</fullName>
    </recommendedName>
</protein>
<accession>A0A382LVD7</accession>
<evidence type="ECO:0000313" key="2">
    <source>
        <dbReference type="EMBL" id="SVC40498.1"/>
    </source>
</evidence>
<feature type="non-terminal residue" evidence="2">
    <location>
        <position position="40"/>
    </location>
</feature>
<dbReference type="Gene3D" id="3.90.550.10">
    <property type="entry name" value="Spore Coat Polysaccharide Biosynthesis Protein SpsA, Chain A"/>
    <property type="match status" value="1"/>
</dbReference>
<proteinExistence type="predicted"/>